<dbReference type="Proteomes" id="UP000308114">
    <property type="component" value="Unassembled WGS sequence"/>
</dbReference>
<evidence type="ECO:0000313" key="2">
    <source>
        <dbReference type="Proteomes" id="UP000308114"/>
    </source>
</evidence>
<evidence type="ECO:0000313" key="1">
    <source>
        <dbReference type="EMBL" id="TKH42602.1"/>
    </source>
</evidence>
<proteinExistence type="predicted"/>
<sequence>MESFQANAGASSDSNPPLRWGYHRKVTFLLTVGGSMRGDGLAFAASAGCGAFLRALPNLKMHFGVFQGGAFWLMK</sequence>
<protein>
    <submittedName>
        <fullName evidence="1">Uncharacterized protein</fullName>
    </submittedName>
</protein>
<organism evidence="1 2">
    <name type="scientific">Paenibacillus terrae</name>
    <dbReference type="NCBI Taxonomy" id="159743"/>
    <lineage>
        <taxon>Bacteria</taxon>
        <taxon>Bacillati</taxon>
        <taxon>Bacillota</taxon>
        <taxon>Bacilli</taxon>
        <taxon>Bacillales</taxon>
        <taxon>Paenibacillaceae</taxon>
        <taxon>Paenibacillus</taxon>
    </lineage>
</organism>
<accession>A0A4U2PSE8</accession>
<gene>
    <name evidence="1" type="ORF">C1I60_17565</name>
</gene>
<dbReference type="EMBL" id="PNXQ01000015">
    <property type="protein sequence ID" value="TKH42602.1"/>
    <property type="molecule type" value="Genomic_DNA"/>
</dbReference>
<name>A0A4U2PSE8_9BACL</name>
<reference evidence="1 2" key="1">
    <citation type="submission" date="2018-01" db="EMBL/GenBank/DDBJ databases">
        <title>Bacillales members from the olive rhizosphere are effective biological control agents against Verticillium dahliae.</title>
        <authorList>
            <person name="Gomez-Lama C."/>
            <person name="Legarda G."/>
            <person name="Ruano-Rosa D."/>
            <person name="Pizarro-Tobias P."/>
            <person name="Valverde-Corredor A."/>
            <person name="Niqui J.L."/>
            <person name="Trivino J.C."/>
            <person name="Roca A."/>
            <person name="Mercado-Blanco J."/>
        </authorList>
    </citation>
    <scope>NUCLEOTIDE SEQUENCE [LARGE SCALE GENOMIC DNA]</scope>
    <source>
        <strain evidence="1 2">PIC167</strain>
    </source>
</reference>
<dbReference type="AlphaFoldDB" id="A0A4U2PSE8"/>
<comment type="caution">
    <text evidence="1">The sequence shown here is derived from an EMBL/GenBank/DDBJ whole genome shotgun (WGS) entry which is preliminary data.</text>
</comment>
<dbReference type="RefSeq" id="WP_212734483.1">
    <property type="nucleotide sequence ID" value="NZ_PNXQ01000015.1"/>
</dbReference>